<dbReference type="PANTHER" id="PTHR36173">
    <property type="entry name" value="RIBONUCLEASE VAPC16-RELATED"/>
    <property type="match status" value="1"/>
</dbReference>
<gene>
    <name evidence="2" type="ORF">ISF26_03495</name>
</gene>
<dbReference type="SUPFAM" id="SSF88723">
    <property type="entry name" value="PIN domain-like"/>
    <property type="match status" value="1"/>
</dbReference>
<dbReference type="InterPro" id="IPR002716">
    <property type="entry name" value="PIN_dom"/>
</dbReference>
<evidence type="ECO:0000313" key="3">
    <source>
        <dbReference type="Proteomes" id="UP001054846"/>
    </source>
</evidence>
<dbReference type="CDD" id="cd09872">
    <property type="entry name" value="PIN_Sll0205-like"/>
    <property type="match status" value="1"/>
</dbReference>
<dbReference type="EMBL" id="CP063845">
    <property type="protein sequence ID" value="UFP95329.1"/>
    <property type="molecule type" value="Genomic_DNA"/>
</dbReference>
<dbReference type="Pfam" id="PF01850">
    <property type="entry name" value="PIN"/>
    <property type="match status" value="1"/>
</dbReference>
<name>A0ABY3PNY6_9CYAN</name>
<dbReference type="Proteomes" id="UP001054846">
    <property type="component" value="Chromosome"/>
</dbReference>
<dbReference type="InterPro" id="IPR052919">
    <property type="entry name" value="TA_system_RNase"/>
</dbReference>
<proteinExistence type="predicted"/>
<dbReference type="InterPro" id="IPR029060">
    <property type="entry name" value="PIN-like_dom_sf"/>
</dbReference>
<sequence>MKLLLDTHAFLWFVGGDPRLSDRARMAIKDLANTRLLSVASAWELAIKVSFGKLTLHVPFVELIPKQLDANAIELLPIKTEPVHAIATLPLFHRDPFDRMLVAQSLLEDAALVTTDATLDEYGVRRLW</sequence>
<feature type="domain" description="PIN" evidence="1">
    <location>
        <begin position="4"/>
        <end position="122"/>
    </location>
</feature>
<evidence type="ECO:0000313" key="2">
    <source>
        <dbReference type="EMBL" id="UFP95329.1"/>
    </source>
</evidence>
<protein>
    <submittedName>
        <fullName evidence="2">Type II toxin-antitoxin system VapC family toxin</fullName>
    </submittedName>
</protein>
<evidence type="ECO:0000259" key="1">
    <source>
        <dbReference type="Pfam" id="PF01850"/>
    </source>
</evidence>
<dbReference type="InterPro" id="IPR041705">
    <property type="entry name" value="PIN_Sll0205"/>
</dbReference>
<organism evidence="2 3">
    <name type="scientific">Gloeobacter morelensis MG652769</name>
    <dbReference type="NCBI Taxonomy" id="2781736"/>
    <lineage>
        <taxon>Bacteria</taxon>
        <taxon>Bacillati</taxon>
        <taxon>Cyanobacteriota</taxon>
        <taxon>Cyanophyceae</taxon>
        <taxon>Gloeobacterales</taxon>
        <taxon>Gloeobacteraceae</taxon>
        <taxon>Gloeobacter</taxon>
        <taxon>Gloeobacter morelensis</taxon>
    </lineage>
</organism>
<dbReference type="Gene3D" id="3.40.50.1010">
    <property type="entry name" value="5'-nuclease"/>
    <property type="match status" value="1"/>
</dbReference>
<keyword evidence="3" id="KW-1185">Reference proteome</keyword>
<reference evidence="2 3" key="1">
    <citation type="journal article" date="2021" name="Genome Biol. Evol.">
        <title>Complete Genome Sequencing of a Novel Gloeobacter Species from a Waterfall Cave in Mexico.</title>
        <authorList>
            <person name="Saw J.H."/>
            <person name="Cardona T."/>
            <person name="Montejano G."/>
        </authorList>
    </citation>
    <scope>NUCLEOTIDE SEQUENCE [LARGE SCALE GENOMIC DNA]</scope>
    <source>
        <strain evidence="2">MG652769</strain>
    </source>
</reference>
<accession>A0ABY3PNY6</accession>
<dbReference type="PANTHER" id="PTHR36173:SF2">
    <property type="entry name" value="RIBONUCLEASE VAPC16"/>
    <property type="match status" value="1"/>
</dbReference>